<evidence type="ECO:0000313" key="2">
    <source>
        <dbReference type="EMBL" id="PSG93469.1"/>
    </source>
</evidence>
<evidence type="ECO:0000256" key="1">
    <source>
        <dbReference type="SAM" id="SignalP"/>
    </source>
</evidence>
<name>A0A2T1NKP7_9FLAO</name>
<reference evidence="2 3" key="1">
    <citation type="submission" date="2018-03" db="EMBL/GenBank/DDBJ databases">
        <title>Mesoflavibacter sp. HG37 and Mesoflavibacter sp. HG96 sp.nov., two marine bacteria isolated from seawater of Western Pacific Ocean.</title>
        <authorList>
            <person name="Cheng H."/>
            <person name="Wu Y.-H."/>
            <person name="Guo L.-L."/>
            <person name="Xu X.-W."/>
        </authorList>
    </citation>
    <scope>NUCLEOTIDE SEQUENCE [LARGE SCALE GENOMIC DNA]</scope>
    <source>
        <strain evidence="2 3">KCTC 42117</strain>
    </source>
</reference>
<evidence type="ECO:0008006" key="4">
    <source>
        <dbReference type="Google" id="ProtNLM"/>
    </source>
</evidence>
<feature type="chain" id="PRO_5015507116" description="Sensor of ECF-type sigma factor" evidence="1">
    <location>
        <begin position="20"/>
        <end position="154"/>
    </location>
</feature>
<dbReference type="AlphaFoldDB" id="A0A2T1NKP7"/>
<accession>A0A2T1NKP7</accession>
<dbReference type="EMBL" id="PXOT01000015">
    <property type="protein sequence ID" value="PSG93469.1"/>
    <property type="molecule type" value="Genomic_DNA"/>
</dbReference>
<dbReference type="OrthoDB" id="675330at2"/>
<feature type="signal peptide" evidence="1">
    <location>
        <begin position="1"/>
        <end position="19"/>
    </location>
</feature>
<proteinExistence type="predicted"/>
<keyword evidence="1" id="KW-0732">Signal</keyword>
<dbReference type="RefSeq" id="WP_106676932.1">
    <property type="nucleotide sequence ID" value="NZ_JACHWV010000001.1"/>
</dbReference>
<dbReference type="Proteomes" id="UP000238430">
    <property type="component" value="Unassembled WGS sequence"/>
</dbReference>
<organism evidence="2 3">
    <name type="scientific">Mesoflavibacter zeaxanthinifaciens subsp. sabulilitoris</name>
    <dbReference type="NCBI Taxonomy" id="1520893"/>
    <lineage>
        <taxon>Bacteria</taxon>
        <taxon>Pseudomonadati</taxon>
        <taxon>Bacteroidota</taxon>
        <taxon>Flavobacteriia</taxon>
        <taxon>Flavobacteriales</taxon>
        <taxon>Flavobacteriaceae</taxon>
        <taxon>Mesoflavibacter</taxon>
    </lineage>
</organism>
<protein>
    <recommendedName>
        <fullName evidence="4">Sensor of ECF-type sigma factor</fullName>
    </recommendedName>
</protein>
<keyword evidence="3" id="KW-1185">Reference proteome</keyword>
<sequence length="154" mass="18518">MKNKIFTIILLFVSISTFAQLEKEKGYTKKISEKLKALKVAHITEQLDLTKKEAEVFWPIYNAHEEEKDALRKFSVERRKEKKAENLSENEAKKLLFDMIENEKKRNDLENKYINDLLKFLPAKKIITLYRAEHSFKRKMIEEYRGRHREARKD</sequence>
<evidence type="ECO:0000313" key="3">
    <source>
        <dbReference type="Proteomes" id="UP000238430"/>
    </source>
</evidence>
<comment type="caution">
    <text evidence="2">The sequence shown here is derived from an EMBL/GenBank/DDBJ whole genome shotgun (WGS) entry which is preliminary data.</text>
</comment>
<gene>
    <name evidence="2" type="ORF">C7H61_02860</name>
</gene>